<dbReference type="Pfam" id="PF07980">
    <property type="entry name" value="SusD_RagB"/>
    <property type="match status" value="1"/>
</dbReference>
<evidence type="ECO:0000259" key="6">
    <source>
        <dbReference type="Pfam" id="PF14322"/>
    </source>
</evidence>
<evidence type="ECO:0000313" key="7">
    <source>
        <dbReference type="EMBL" id="KAA6338021.1"/>
    </source>
</evidence>
<dbReference type="AlphaFoldDB" id="A0A5J4RYA4"/>
<dbReference type="Gene3D" id="1.25.40.390">
    <property type="match status" value="1"/>
</dbReference>
<comment type="subcellular location">
    <subcellularLocation>
        <location evidence="1">Cell outer membrane</location>
    </subcellularLocation>
</comment>
<feature type="domain" description="SusD-like N-terminal" evidence="6">
    <location>
        <begin position="22"/>
        <end position="214"/>
    </location>
</feature>
<evidence type="ECO:0000259" key="5">
    <source>
        <dbReference type="Pfam" id="PF07980"/>
    </source>
</evidence>
<sequence length="612" mass="69760">MKKRYLFATVVAFVLSVTGCNNFLDQEPDKIMTDDQIFSDPVMINSVLANYYGRIDGGSWGQNTNNSGSQSIIDDAARFDGGPDQRSTFEDDRWRTYDYTFIRNINQFLQGLRITIVLNEEAKKPLEGEARFLRAWTYFSMCRGLGGMPIVGDEVFDYTPGMDITVLQKPRSTEAEMYDYIISECKAVADLLPSAKQTNSARVNRWTAKMLEARAALYAGSIANYNNKMTNPIRTAGGEVGIPADRAQGYYSTALAAAEVVIKGGVYTLQDTKPDNKGRNFYEATSIKENNTEVIWTRDYKYPGQTVGFTRENIPKSHAEDIDNSAYGPILNLVEQFEPVNTTTPGLAEKIVTNEGDTYKFYNSADAPFKDRDPRLWGSVIYPGAEFKGKEVVLQTGQLIKENGAWNTITGDLDSRENGQILTAFNGPKESNEQYINKSGFYFRKYLDETGLASTRGRGSEMWWPRFRISEAYLIAAEASFELSNGRAAEFINAVRNRAGVKPLTTVTFENIVHENRVEFAFEDHRYWDMKRWRLADQVWNGNNNDEQARHRRLWPYLVVAPGDPNDGKWVFVEDFLFMSPNARYFQLRNYYNFLNLDWINNNPKLVKNPYQ</sequence>
<evidence type="ECO:0000256" key="3">
    <source>
        <dbReference type="ARBA" id="ARBA00023136"/>
    </source>
</evidence>
<dbReference type="PROSITE" id="PS51257">
    <property type="entry name" value="PROKAR_LIPOPROTEIN"/>
    <property type="match status" value="1"/>
</dbReference>
<keyword evidence="2" id="KW-0732">Signal</keyword>
<proteinExistence type="predicted"/>
<reference evidence="7" key="1">
    <citation type="submission" date="2019-03" db="EMBL/GenBank/DDBJ databases">
        <title>Single cell metagenomics reveals metabolic interactions within the superorganism composed of flagellate Streblomastix strix and complex community of Bacteroidetes bacteria on its surface.</title>
        <authorList>
            <person name="Treitli S.C."/>
            <person name="Kolisko M."/>
            <person name="Husnik F."/>
            <person name="Keeling P."/>
            <person name="Hampl V."/>
        </authorList>
    </citation>
    <scope>NUCLEOTIDE SEQUENCE</scope>
    <source>
        <strain evidence="7">STM</strain>
    </source>
</reference>
<evidence type="ECO:0000256" key="1">
    <source>
        <dbReference type="ARBA" id="ARBA00004442"/>
    </source>
</evidence>
<feature type="domain" description="RagB/SusD" evidence="5">
    <location>
        <begin position="292"/>
        <end position="611"/>
    </location>
</feature>
<dbReference type="EMBL" id="SNRY01000650">
    <property type="protein sequence ID" value="KAA6338021.1"/>
    <property type="molecule type" value="Genomic_DNA"/>
</dbReference>
<name>A0A5J4RYA4_9ZZZZ</name>
<comment type="caution">
    <text evidence="7">The sequence shown here is derived from an EMBL/GenBank/DDBJ whole genome shotgun (WGS) entry which is preliminary data.</text>
</comment>
<organism evidence="7">
    <name type="scientific">termite gut metagenome</name>
    <dbReference type="NCBI Taxonomy" id="433724"/>
    <lineage>
        <taxon>unclassified sequences</taxon>
        <taxon>metagenomes</taxon>
        <taxon>organismal metagenomes</taxon>
    </lineage>
</organism>
<keyword evidence="4" id="KW-0998">Cell outer membrane</keyword>
<evidence type="ECO:0000256" key="2">
    <source>
        <dbReference type="ARBA" id="ARBA00022729"/>
    </source>
</evidence>
<keyword evidence="3" id="KW-0472">Membrane</keyword>
<dbReference type="GO" id="GO:0009279">
    <property type="term" value="C:cell outer membrane"/>
    <property type="evidence" value="ECO:0007669"/>
    <property type="project" value="UniProtKB-SubCell"/>
</dbReference>
<dbReference type="SUPFAM" id="SSF48452">
    <property type="entry name" value="TPR-like"/>
    <property type="match status" value="1"/>
</dbReference>
<protein>
    <submittedName>
        <fullName evidence="7">RagB/SusD family nutrient uptake outer membrane protein</fullName>
    </submittedName>
</protein>
<dbReference type="InterPro" id="IPR033985">
    <property type="entry name" value="SusD-like_N"/>
</dbReference>
<dbReference type="Pfam" id="PF14322">
    <property type="entry name" value="SusD-like_3"/>
    <property type="match status" value="1"/>
</dbReference>
<dbReference type="InterPro" id="IPR011990">
    <property type="entry name" value="TPR-like_helical_dom_sf"/>
</dbReference>
<evidence type="ECO:0000256" key="4">
    <source>
        <dbReference type="ARBA" id="ARBA00023237"/>
    </source>
</evidence>
<gene>
    <name evidence="7" type="ORF">EZS27_013945</name>
</gene>
<dbReference type="InterPro" id="IPR012944">
    <property type="entry name" value="SusD_RagB_dom"/>
</dbReference>
<accession>A0A5J4RYA4</accession>